<dbReference type="InterPro" id="IPR036236">
    <property type="entry name" value="Znf_C2H2_sf"/>
</dbReference>
<dbReference type="GO" id="GO:0005634">
    <property type="term" value="C:nucleus"/>
    <property type="evidence" value="ECO:0007669"/>
    <property type="project" value="UniProtKB-SubCell"/>
</dbReference>
<evidence type="ECO:0000259" key="11">
    <source>
        <dbReference type="PROSITE" id="PS50157"/>
    </source>
</evidence>
<dbReference type="GO" id="GO:0008170">
    <property type="term" value="F:N-methyltransferase activity"/>
    <property type="evidence" value="ECO:0007669"/>
    <property type="project" value="UniProtKB-ARBA"/>
</dbReference>
<keyword evidence="3" id="KW-0677">Repeat</keyword>
<dbReference type="SUPFAM" id="SSF57667">
    <property type="entry name" value="beta-beta-alpha zinc fingers"/>
    <property type="match status" value="1"/>
</dbReference>
<keyword evidence="2" id="KW-0479">Metal-binding</keyword>
<dbReference type="GO" id="GO:0010468">
    <property type="term" value="P:regulation of gene expression"/>
    <property type="evidence" value="ECO:0007669"/>
    <property type="project" value="TreeGrafter"/>
</dbReference>
<evidence type="ECO:0000256" key="9">
    <source>
        <dbReference type="PROSITE-ProRule" id="PRU00042"/>
    </source>
</evidence>
<evidence type="ECO:0000256" key="3">
    <source>
        <dbReference type="ARBA" id="ARBA00022737"/>
    </source>
</evidence>
<dbReference type="PANTHER" id="PTHR16515:SF66">
    <property type="entry name" value="C2H2-TYPE DOMAIN-CONTAINING PROTEIN"/>
    <property type="match status" value="1"/>
</dbReference>
<dbReference type="PROSITE" id="PS00028">
    <property type="entry name" value="ZINC_FINGER_C2H2_1"/>
    <property type="match status" value="1"/>
</dbReference>
<proteinExistence type="predicted"/>
<dbReference type="Pfam" id="PF00096">
    <property type="entry name" value="zf-C2H2"/>
    <property type="match status" value="1"/>
</dbReference>
<dbReference type="InterPro" id="IPR046341">
    <property type="entry name" value="SET_dom_sf"/>
</dbReference>
<feature type="region of interest" description="Disordered" evidence="10">
    <location>
        <begin position="178"/>
        <end position="214"/>
    </location>
</feature>
<keyword evidence="4 9" id="KW-0863">Zinc-finger</keyword>
<dbReference type="Gene3D" id="2.170.270.10">
    <property type="entry name" value="SET domain"/>
    <property type="match status" value="1"/>
</dbReference>
<dbReference type="PROSITE" id="PS50280">
    <property type="entry name" value="SET"/>
    <property type="match status" value="1"/>
</dbReference>
<sequence length="242" mass="27502">MRFVNCARYEEEQNLLAFQYKGEMYYRTYKKIPPHVELLVWYGDEYGKELGVDIKALPGEQSQTDENSLAWVFCAWTLGRRRLSLSWRVVETERVICGWECSVRSWLNRGRHSCNGISLCFTTQLFVLVANATILKASVAFPCQHCETAFTSPLFLKKHVKYCRGLRRAQLAKIPPAVVGSRPPETAETGPGHHRLPPGDRETGGRGLEKRGGERARECLDCGATFRSNSDLVTHKRISHGR</sequence>
<dbReference type="InterPro" id="IPR050331">
    <property type="entry name" value="Zinc_finger"/>
</dbReference>
<dbReference type="InterPro" id="IPR013087">
    <property type="entry name" value="Znf_C2H2_type"/>
</dbReference>
<dbReference type="InterPro" id="IPR001214">
    <property type="entry name" value="SET_dom"/>
</dbReference>
<evidence type="ECO:0000256" key="7">
    <source>
        <dbReference type="ARBA" id="ARBA00023163"/>
    </source>
</evidence>
<protein>
    <recommendedName>
        <fullName evidence="14">Histone-lysine N-methyltransferase PRDM9</fullName>
    </recommendedName>
</protein>
<organism evidence="13">
    <name type="scientific">Timema poppense</name>
    <name type="common">Walking stick</name>
    <dbReference type="NCBI Taxonomy" id="170557"/>
    <lineage>
        <taxon>Eukaryota</taxon>
        <taxon>Metazoa</taxon>
        <taxon>Ecdysozoa</taxon>
        <taxon>Arthropoda</taxon>
        <taxon>Hexapoda</taxon>
        <taxon>Insecta</taxon>
        <taxon>Pterygota</taxon>
        <taxon>Neoptera</taxon>
        <taxon>Polyneoptera</taxon>
        <taxon>Phasmatodea</taxon>
        <taxon>Timematodea</taxon>
        <taxon>Timematoidea</taxon>
        <taxon>Timematidae</taxon>
        <taxon>Timema</taxon>
    </lineage>
</organism>
<dbReference type="GO" id="GO:0008270">
    <property type="term" value="F:zinc ion binding"/>
    <property type="evidence" value="ECO:0007669"/>
    <property type="project" value="UniProtKB-KW"/>
</dbReference>
<dbReference type="PANTHER" id="PTHR16515">
    <property type="entry name" value="PR DOMAIN ZINC FINGER PROTEIN"/>
    <property type="match status" value="1"/>
</dbReference>
<feature type="compositionally biased region" description="Basic and acidic residues" evidence="10">
    <location>
        <begin position="197"/>
        <end position="214"/>
    </location>
</feature>
<name>A0A7R9DLG2_TIMPO</name>
<dbReference type="EMBL" id="OD011929">
    <property type="protein sequence ID" value="CAD7416800.1"/>
    <property type="molecule type" value="Genomic_DNA"/>
</dbReference>
<reference evidence="13" key="1">
    <citation type="submission" date="2020-11" db="EMBL/GenBank/DDBJ databases">
        <authorList>
            <person name="Tran Van P."/>
        </authorList>
    </citation>
    <scope>NUCLEOTIDE SEQUENCE</scope>
</reference>
<keyword evidence="8" id="KW-0539">Nucleus</keyword>
<dbReference type="Pfam" id="PF21549">
    <property type="entry name" value="PRDM2_PR"/>
    <property type="match status" value="1"/>
</dbReference>
<keyword evidence="6" id="KW-0805">Transcription regulation</keyword>
<evidence type="ECO:0000256" key="10">
    <source>
        <dbReference type="SAM" id="MobiDB-lite"/>
    </source>
</evidence>
<gene>
    <name evidence="13" type="ORF">TPSB3V08_LOCUS11308</name>
</gene>
<dbReference type="PROSITE" id="PS50157">
    <property type="entry name" value="ZINC_FINGER_C2H2_2"/>
    <property type="match status" value="1"/>
</dbReference>
<evidence type="ECO:0000256" key="6">
    <source>
        <dbReference type="ARBA" id="ARBA00023015"/>
    </source>
</evidence>
<feature type="domain" description="C2H2-type" evidence="11">
    <location>
        <begin position="217"/>
        <end position="242"/>
    </location>
</feature>
<evidence type="ECO:0000259" key="12">
    <source>
        <dbReference type="PROSITE" id="PS50280"/>
    </source>
</evidence>
<dbReference type="GO" id="GO:0008276">
    <property type="term" value="F:protein methyltransferase activity"/>
    <property type="evidence" value="ECO:0007669"/>
    <property type="project" value="UniProtKB-ARBA"/>
</dbReference>
<feature type="domain" description="SET" evidence="12">
    <location>
        <begin position="1"/>
        <end position="43"/>
    </location>
</feature>
<evidence type="ECO:0000256" key="8">
    <source>
        <dbReference type="ARBA" id="ARBA00023242"/>
    </source>
</evidence>
<keyword evidence="7" id="KW-0804">Transcription</keyword>
<evidence type="ECO:0000256" key="4">
    <source>
        <dbReference type="ARBA" id="ARBA00022771"/>
    </source>
</evidence>
<evidence type="ECO:0000256" key="5">
    <source>
        <dbReference type="ARBA" id="ARBA00022833"/>
    </source>
</evidence>
<dbReference type="Gene3D" id="3.30.160.60">
    <property type="entry name" value="Classic Zinc Finger"/>
    <property type="match status" value="1"/>
</dbReference>
<evidence type="ECO:0000256" key="2">
    <source>
        <dbReference type="ARBA" id="ARBA00022723"/>
    </source>
</evidence>
<accession>A0A7R9DLG2</accession>
<evidence type="ECO:0008006" key="14">
    <source>
        <dbReference type="Google" id="ProtNLM"/>
    </source>
</evidence>
<evidence type="ECO:0000256" key="1">
    <source>
        <dbReference type="ARBA" id="ARBA00004123"/>
    </source>
</evidence>
<dbReference type="SMART" id="SM00355">
    <property type="entry name" value="ZnF_C2H2"/>
    <property type="match status" value="2"/>
</dbReference>
<comment type="subcellular location">
    <subcellularLocation>
        <location evidence="1">Nucleus</location>
    </subcellularLocation>
</comment>
<dbReference type="GO" id="GO:0008757">
    <property type="term" value="F:S-adenosylmethionine-dependent methyltransferase activity"/>
    <property type="evidence" value="ECO:0007669"/>
    <property type="project" value="UniProtKB-ARBA"/>
</dbReference>
<evidence type="ECO:0000313" key="13">
    <source>
        <dbReference type="EMBL" id="CAD7416800.1"/>
    </source>
</evidence>
<dbReference type="AlphaFoldDB" id="A0A7R9DLG2"/>
<keyword evidence="5" id="KW-0862">Zinc</keyword>